<feature type="compositionally biased region" description="Low complexity" evidence="1">
    <location>
        <begin position="434"/>
        <end position="447"/>
    </location>
</feature>
<dbReference type="InterPro" id="IPR009072">
    <property type="entry name" value="Histone-fold"/>
</dbReference>
<feature type="compositionally biased region" description="Low complexity" evidence="1">
    <location>
        <begin position="512"/>
        <end position="531"/>
    </location>
</feature>
<evidence type="ECO:0000313" key="3">
    <source>
        <dbReference type="Proteomes" id="UP001212997"/>
    </source>
</evidence>
<keyword evidence="3" id="KW-1185">Reference proteome</keyword>
<dbReference type="PANTHER" id="PTHR48125">
    <property type="entry name" value="LP07818P1"/>
    <property type="match status" value="1"/>
</dbReference>
<feature type="region of interest" description="Disordered" evidence="1">
    <location>
        <begin position="797"/>
        <end position="816"/>
    </location>
</feature>
<feature type="compositionally biased region" description="Low complexity" evidence="1">
    <location>
        <begin position="248"/>
        <end position="262"/>
    </location>
</feature>
<feature type="compositionally biased region" description="Polar residues" evidence="1">
    <location>
        <begin position="327"/>
        <end position="338"/>
    </location>
</feature>
<feature type="compositionally biased region" description="Polar residues" evidence="1">
    <location>
        <begin position="289"/>
        <end position="298"/>
    </location>
</feature>
<feature type="region of interest" description="Disordered" evidence="1">
    <location>
        <begin position="389"/>
        <end position="578"/>
    </location>
</feature>
<feature type="compositionally biased region" description="Gly residues" evidence="1">
    <location>
        <begin position="605"/>
        <end position="614"/>
    </location>
</feature>
<evidence type="ECO:0000256" key="1">
    <source>
        <dbReference type="SAM" id="MobiDB-lite"/>
    </source>
</evidence>
<feature type="region of interest" description="Disordered" evidence="1">
    <location>
        <begin position="593"/>
        <end position="735"/>
    </location>
</feature>
<dbReference type="PANTHER" id="PTHR48125:SF12">
    <property type="entry name" value="AT HOOK TRANSCRIPTION FACTOR FAMILY-RELATED"/>
    <property type="match status" value="1"/>
</dbReference>
<gene>
    <name evidence="2" type="ORF">NLI96_g3665</name>
</gene>
<sequence>MAGSMDSLVGPAYICSRSADLILSDVRPIKLKLEALRAINVLLDEFLYNVLNAAGSITTDKLKSGLIKILPTSLGKEAVLEAELELRALHDRSPPSSPIAPQRDSTDERDDVDDDGFDLQWSYEVLRLKCEALSTMNECDDNTEAENRVHERMATDGDRYPPKSSQLSPAALYLTAILEFLCERTLSKVSRVAARDSSRTAATVQDLFVALCEDHAIYGTFRSMKVYEQFEALSKSQKERRSKSISGSTDRASPAPRASSTADTRESLSKLRISTDSVTAKPVPLVSAPSGTPRNTSDMPRAVKMFRPSSDESTGDRPESLPGEISRVQTSGSQNGSLPDTMVAARSIYLICGDSSTTLFDDFDELMRSGTTMKVSLTPDRLRTMEVYKQEKKQRHKQNQVPSLKPSDLKRGPSLRKSSLHDVEAIVEDDETNSASARARSASVSAAGQKKKTEMPPPPLPSSITSQRPFQFPPSQPNMMDGRPPRTRRVAHKRESMDLDEVMGGSDDELDPFTPITKSSKSTKASSKPGTPNAPPPGKPYISKAAKELIDFLDEGPPEENHLPTNPSMISFESGKNKSGRFQRMFSRLTIGGSRENLNGSHGLENGGFRGGRLGSRMKRTSSTAVAPPAYVQSSLASKRSMPNVIIATPPRPPPPPRPPSPPSSSHASTEDATPSITASRRLSVSRKAVPTFETHSQTPPVPRVPIDEPDLKPPPRSSSSSAVLRPVNGNGHMKSASAKEFLDHRKDVFHKVDPAPLSISSDRALTSENASPTTTNTSYTVINGTGVRRPIARVSAAEKEATTAPKQPVAKEHKETATSEAFVSISDMVDMRRLLSAATTADECRLIVDMFLAKNRVAPSSEITTLDTPPPSPDALVADLKAKNDELERSLVGALLGDDGGM</sequence>
<name>A0AAD5YGD9_9APHY</name>
<dbReference type="Proteomes" id="UP001212997">
    <property type="component" value="Unassembled WGS sequence"/>
</dbReference>
<reference evidence="2" key="1">
    <citation type="submission" date="2022-07" db="EMBL/GenBank/DDBJ databases">
        <title>Genome Sequence of Physisporinus lineatus.</title>
        <authorList>
            <person name="Buettner E."/>
        </authorList>
    </citation>
    <scope>NUCLEOTIDE SEQUENCE</scope>
    <source>
        <strain evidence="2">VT162</strain>
    </source>
</reference>
<dbReference type="GO" id="GO:0046982">
    <property type="term" value="F:protein heterodimerization activity"/>
    <property type="evidence" value="ECO:0007669"/>
    <property type="project" value="InterPro"/>
</dbReference>
<dbReference type="EMBL" id="JANAWD010000097">
    <property type="protein sequence ID" value="KAJ3487251.1"/>
    <property type="molecule type" value="Genomic_DNA"/>
</dbReference>
<feature type="region of interest" description="Disordered" evidence="1">
    <location>
        <begin position="764"/>
        <end position="785"/>
    </location>
</feature>
<proteinExistence type="predicted"/>
<protein>
    <submittedName>
        <fullName evidence="2">Uncharacterized protein</fullName>
    </submittedName>
</protein>
<feature type="compositionally biased region" description="Acidic residues" evidence="1">
    <location>
        <begin position="498"/>
        <end position="511"/>
    </location>
</feature>
<feature type="region of interest" description="Disordered" evidence="1">
    <location>
        <begin position="91"/>
        <end position="112"/>
    </location>
</feature>
<feature type="compositionally biased region" description="Pro residues" evidence="1">
    <location>
        <begin position="650"/>
        <end position="663"/>
    </location>
</feature>
<dbReference type="AlphaFoldDB" id="A0AAD5YGD9"/>
<dbReference type="Gene3D" id="1.10.20.10">
    <property type="entry name" value="Histone, subunit A"/>
    <property type="match status" value="1"/>
</dbReference>
<organism evidence="2 3">
    <name type="scientific">Meripilus lineatus</name>
    <dbReference type="NCBI Taxonomy" id="2056292"/>
    <lineage>
        <taxon>Eukaryota</taxon>
        <taxon>Fungi</taxon>
        <taxon>Dikarya</taxon>
        <taxon>Basidiomycota</taxon>
        <taxon>Agaricomycotina</taxon>
        <taxon>Agaricomycetes</taxon>
        <taxon>Polyporales</taxon>
        <taxon>Meripilaceae</taxon>
        <taxon>Meripilus</taxon>
    </lineage>
</organism>
<evidence type="ECO:0000313" key="2">
    <source>
        <dbReference type="EMBL" id="KAJ3487251.1"/>
    </source>
</evidence>
<accession>A0AAD5YGD9</accession>
<feature type="compositionally biased region" description="Polar residues" evidence="1">
    <location>
        <begin position="764"/>
        <end position="784"/>
    </location>
</feature>
<feature type="region of interest" description="Disordered" evidence="1">
    <location>
        <begin position="235"/>
        <end position="338"/>
    </location>
</feature>
<comment type="caution">
    <text evidence="2">The sequence shown here is derived from an EMBL/GenBank/DDBJ whole genome shotgun (WGS) entry which is preliminary data.</text>
</comment>
<feature type="compositionally biased region" description="Polar residues" evidence="1">
    <location>
        <begin position="667"/>
        <end position="683"/>
    </location>
</feature>